<dbReference type="InterPro" id="IPR003661">
    <property type="entry name" value="HisK_dim/P_dom"/>
</dbReference>
<sequence>MTRETTMEDLIGLGHTKLGFFKEVQIKIRELQETNIKLEQKRQQVQAIIDGITDVMAVVAPDFRIHSVNHVFYSTFSHPAPRGETCFRVFRGRERPCDDCPMIEAVKQNDTCRRMYIYNLNGENRQFEITASLLRDNIGNVRHILLLKRDVTVEKAYQAKYYHTEKMATIGLLAAGVAHEINNPLAAVSGFAEGLKRRLPILEKRLGEHPTDRCLKKDFEEYIETIMTECNRCRDIVQNLLTFSPRSRVSYTAVDLNELTVDIIKILEHQLKKTLPRAICLDLSPTLPPVCGVGAELKQVVLNLILNALDAVQEKGTILIRTFQKGDEWIALSVEDTGCGILPQDQDKLFEPFFTTKPVGKGIGIGLSTCYNIIRQHKGEIAVKSSAGEGSVFEVRLPRAAR</sequence>
<dbReference type="Gene3D" id="3.30.565.10">
    <property type="entry name" value="Histidine kinase-like ATPase, C-terminal domain"/>
    <property type="match status" value="1"/>
</dbReference>
<dbReference type="STRING" id="897.B2D07_14105"/>
<dbReference type="CDD" id="cd00082">
    <property type="entry name" value="HisKA"/>
    <property type="match status" value="1"/>
</dbReference>
<dbReference type="InterPro" id="IPR005467">
    <property type="entry name" value="His_kinase_dom"/>
</dbReference>
<dbReference type="eggNOG" id="COG4191">
    <property type="taxonomic scope" value="Bacteria"/>
</dbReference>
<proteinExistence type="predicted"/>
<evidence type="ECO:0000259" key="5">
    <source>
        <dbReference type="PROSITE" id="PS50109"/>
    </source>
</evidence>
<dbReference type="InterPro" id="IPR036097">
    <property type="entry name" value="HisK_dim/P_sf"/>
</dbReference>
<dbReference type="InterPro" id="IPR036890">
    <property type="entry name" value="HATPase_C_sf"/>
</dbReference>
<dbReference type="AlphaFoldDB" id="S7V9L4"/>
<keyword evidence="3" id="KW-0597">Phosphoprotein</keyword>
<dbReference type="Proteomes" id="UP000014977">
    <property type="component" value="Unassembled WGS sequence"/>
</dbReference>
<evidence type="ECO:0000256" key="3">
    <source>
        <dbReference type="ARBA" id="ARBA00022553"/>
    </source>
</evidence>
<dbReference type="Pfam" id="PF00512">
    <property type="entry name" value="HisKA"/>
    <property type="match status" value="1"/>
</dbReference>
<keyword evidence="6" id="KW-0808">Transferase</keyword>
<dbReference type="SUPFAM" id="SSF55874">
    <property type="entry name" value="ATPase domain of HSP90 chaperone/DNA topoisomerase II/histidine kinase"/>
    <property type="match status" value="1"/>
</dbReference>
<dbReference type="PROSITE" id="PS50109">
    <property type="entry name" value="HIS_KIN"/>
    <property type="match status" value="1"/>
</dbReference>
<evidence type="ECO:0000256" key="1">
    <source>
        <dbReference type="ARBA" id="ARBA00000085"/>
    </source>
</evidence>
<dbReference type="Gene3D" id="1.10.287.130">
    <property type="match status" value="1"/>
</dbReference>
<dbReference type="InterPro" id="IPR003594">
    <property type="entry name" value="HATPase_dom"/>
</dbReference>
<protein>
    <recommendedName>
        <fullName evidence="2">histidine kinase</fullName>
        <ecNumber evidence="2">2.7.13.3</ecNumber>
    </recommendedName>
</protein>
<name>S7V9L4_DESML</name>
<gene>
    <name evidence="6" type="ORF">dsmv_2201</name>
</gene>
<reference evidence="6 7" key="1">
    <citation type="journal article" date="2013" name="Genome Announc.">
        <title>Draft genome sequences for three mercury-methylating, sulfate-reducing bacteria.</title>
        <authorList>
            <person name="Brown S.D."/>
            <person name="Hurt R.A.Jr."/>
            <person name="Gilmour C.C."/>
            <person name="Elias D.A."/>
        </authorList>
    </citation>
    <scope>NUCLEOTIDE SEQUENCE [LARGE SCALE GENOMIC DNA]</scope>
    <source>
        <strain evidence="6 7">DSM 2059</strain>
    </source>
</reference>
<dbReference type="GO" id="GO:0000155">
    <property type="term" value="F:phosphorelay sensor kinase activity"/>
    <property type="evidence" value="ECO:0007669"/>
    <property type="project" value="InterPro"/>
</dbReference>
<dbReference type="RefSeq" id="WP_020876632.1">
    <property type="nucleotide sequence ID" value="NZ_ATHJ01000077.1"/>
</dbReference>
<organism evidence="6 7">
    <name type="scientific">Desulfococcus multivorans DSM 2059</name>
    <dbReference type="NCBI Taxonomy" id="1121405"/>
    <lineage>
        <taxon>Bacteria</taxon>
        <taxon>Pseudomonadati</taxon>
        <taxon>Thermodesulfobacteriota</taxon>
        <taxon>Desulfobacteria</taxon>
        <taxon>Desulfobacterales</taxon>
        <taxon>Desulfococcaceae</taxon>
        <taxon>Desulfococcus</taxon>
    </lineage>
</organism>
<feature type="domain" description="Histidine kinase" evidence="5">
    <location>
        <begin position="176"/>
        <end position="401"/>
    </location>
</feature>
<accession>S7V9L4</accession>
<evidence type="ECO:0000256" key="4">
    <source>
        <dbReference type="SAM" id="Coils"/>
    </source>
</evidence>
<dbReference type="Pfam" id="PF08448">
    <property type="entry name" value="PAS_4"/>
    <property type="match status" value="1"/>
</dbReference>
<dbReference type="EMBL" id="ATHJ01000077">
    <property type="protein sequence ID" value="EPR41193.1"/>
    <property type="molecule type" value="Genomic_DNA"/>
</dbReference>
<dbReference type="PRINTS" id="PR00344">
    <property type="entry name" value="BCTRLSENSOR"/>
</dbReference>
<dbReference type="InterPro" id="IPR013656">
    <property type="entry name" value="PAS_4"/>
</dbReference>
<dbReference type="PANTHER" id="PTHR43065:SF42">
    <property type="entry name" value="TWO-COMPONENT SENSOR PPRA"/>
    <property type="match status" value="1"/>
</dbReference>
<dbReference type="PATRIC" id="fig|1121405.3.peg.1750"/>
<keyword evidence="6" id="KW-0418">Kinase</keyword>
<dbReference type="Pfam" id="PF02518">
    <property type="entry name" value="HATPase_c"/>
    <property type="match status" value="1"/>
</dbReference>
<evidence type="ECO:0000256" key="2">
    <source>
        <dbReference type="ARBA" id="ARBA00012438"/>
    </source>
</evidence>
<feature type="coiled-coil region" evidence="4">
    <location>
        <begin position="21"/>
        <end position="48"/>
    </location>
</feature>
<dbReference type="PANTHER" id="PTHR43065">
    <property type="entry name" value="SENSOR HISTIDINE KINASE"/>
    <property type="match status" value="1"/>
</dbReference>
<keyword evidence="4" id="KW-0175">Coiled coil</keyword>
<comment type="caution">
    <text evidence="6">The sequence shown here is derived from an EMBL/GenBank/DDBJ whole genome shotgun (WGS) entry which is preliminary data.</text>
</comment>
<evidence type="ECO:0000313" key="6">
    <source>
        <dbReference type="EMBL" id="EPR41193.1"/>
    </source>
</evidence>
<dbReference type="SMART" id="SM00388">
    <property type="entry name" value="HisKA"/>
    <property type="match status" value="1"/>
</dbReference>
<dbReference type="InterPro" id="IPR004358">
    <property type="entry name" value="Sig_transdc_His_kin-like_C"/>
</dbReference>
<dbReference type="SMART" id="SM00387">
    <property type="entry name" value="HATPase_c"/>
    <property type="match status" value="1"/>
</dbReference>
<dbReference type="SUPFAM" id="SSF55785">
    <property type="entry name" value="PYP-like sensor domain (PAS domain)"/>
    <property type="match status" value="1"/>
</dbReference>
<evidence type="ECO:0000313" key="7">
    <source>
        <dbReference type="Proteomes" id="UP000014977"/>
    </source>
</evidence>
<dbReference type="SUPFAM" id="SSF47384">
    <property type="entry name" value="Homodimeric domain of signal transducing histidine kinase"/>
    <property type="match status" value="1"/>
</dbReference>
<dbReference type="Gene3D" id="3.30.450.20">
    <property type="entry name" value="PAS domain"/>
    <property type="match status" value="1"/>
</dbReference>
<comment type="catalytic activity">
    <reaction evidence="1">
        <text>ATP + protein L-histidine = ADP + protein N-phospho-L-histidine.</text>
        <dbReference type="EC" id="2.7.13.3"/>
    </reaction>
</comment>
<dbReference type="EC" id="2.7.13.3" evidence="2"/>
<dbReference type="InterPro" id="IPR035965">
    <property type="entry name" value="PAS-like_dom_sf"/>
</dbReference>
<keyword evidence="7" id="KW-1185">Reference proteome</keyword>